<dbReference type="SUPFAM" id="SSF50998">
    <property type="entry name" value="Quinoprotein alcohol dehydrogenase-like"/>
    <property type="match status" value="1"/>
</dbReference>
<dbReference type="InterPro" id="IPR011047">
    <property type="entry name" value="Quinoprotein_ADH-like_sf"/>
</dbReference>
<dbReference type="InterPro" id="IPR049052">
    <property type="entry name" value="nSTAND1"/>
</dbReference>
<gene>
    <name evidence="2" type="ORF">SAMN05421541_12630</name>
</gene>
<sequence>MPREERPLESEDTPLLQLAGDLRRLRLGSGRLSYRELGRRTNYSAAALSDALSGRRLPSLAITLAVAGACGGDVGEWTERWRRVAATQRGTNAGAPSPYAGLAAYGIGDADRFFGREAVTATLMTLVGERPFVGVFGPSGAGKSSLLQAGLIAGTERTAILITPGADPVTELAATVAHLADEPVDRVRGDLAAGPEALRGWLAKAADDVLLVVDQFEEVFTLCGETERHWLIRALTCAAGPRARIVIGVRADFYGHCARHPELVTALYRAQVLVGPMSTEELRSAITEPAVRAGATIETALVARVVADVAGQPNALPLVSHALAESWQRRRGVVLTLAGYEEVGGIGHALARTAERTYEQLDEDDRRAARLLFTRLVVPGEGVEDTKRRVRRADLPVPDALLDRLAAARLITIGRDSVELIHEALLRAWPRLAGWIDQDRDVLRRQHRLAEAAALWAAQDRDPDVLYRGASLDQAAPLRDRANDLEREFLDAALQVDRTRTEAARRAARRLRRLAAGMTVLAVLLAGAALVAAGAQQRAARQRNDALSLRAAGTARDMIGGRPREAAVLALAAYRLAPTAEARDALLLAHAAGGATTLGRGYTYPPGRFAVTYADEDDGQQLWRHDGRRWQPAGRMAVADSYLHRAAVDDGRAIYWTGRTSSALWDLTDLDHPHTIAAPTGLGMLDGLDRAGSLLSAVGTDGTARVWRPGDRVFLRLPPGGVVGTAVLADGSGVILSRREGDQDVIESWTPDGRLIAPLLQVPHPAVVEAGGGGLIAVNSYLGNATVTIMDVADPLAPRVVARVDGLDETTAVAFDTAGRTVAVVDGAGATIWDARSGVRTLSLRTQGLRLNAPRLDGDHLYLLDGKSALWSIDTDLDAVISQICARPADVDWDRDFPGADPVELCPAP</sequence>
<feature type="domain" description="HTH cro/C1-type" evidence="1">
    <location>
        <begin position="22"/>
        <end position="77"/>
    </location>
</feature>
<dbReference type="OrthoDB" id="134501at2"/>
<dbReference type="InterPro" id="IPR015943">
    <property type="entry name" value="WD40/YVTN_repeat-like_dom_sf"/>
</dbReference>
<dbReference type="SUPFAM" id="SSF52540">
    <property type="entry name" value="P-loop containing nucleoside triphosphate hydrolases"/>
    <property type="match status" value="1"/>
</dbReference>
<dbReference type="InterPro" id="IPR001387">
    <property type="entry name" value="Cro/C1-type_HTH"/>
</dbReference>
<evidence type="ECO:0000259" key="1">
    <source>
        <dbReference type="PROSITE" id="PS50943"/>
    </source>
</evidence>
<dbReference type="SMART" id="SM00530">
    <property type="entry name" value="HTH_XRE"/>
    <property type="match status" value="1"/>
</dbReference>
<dbReference type="Gene3D" id="2.130.10.10">
    <property type="entry name" value="YVTN repeat-like/Quinoprotein amine dehydrogenase"/>
    <property type="match status" value="1"/>
</dbReference>
<dbReference type="EMBL" id="FONV01000026">
    <property type="protein sequence ID" value="SFF85956.1"/>
    <property type="molecule type" value="Genomic_DNA"/>
</dbReference>
<protein>
    <recommendedName>
        <fullName evidence="1">HTH cro/C1-type domain-containing protein</fullName>
    </recommendedName>
</protein>
<name>A0A1I2M954_9ACTN</name>
<dbReference type="STRING" id="35752.SAMN05421541_12630"/>
<dbReference type="Pfam" id="PF20703">
    <property type="entry name" value="nSTAND1"/>
    <property type="match status" value="1"/>
</dbReference>
<reference evidence="2 3" key="1">
    <citation type="submission" date="2016-10" db="EMBL/GenBank/DDBJ databases">
        <authorList>
            <person name="de Groot N.N."/>
        </authorList>
    </citation>
    <scope>NUCLEOTIDE SEQUENCE [LARGE SCALE GENOMIC DNA]</scope>
    <source>
        <strain evidence="2 3">DSM 43019</strain>
    </source>
</reference>
<accession>A0A1I2M954</accession>
<dbReference type="Proteomes" id="UP000199645">
    <property type="component" value="Unassembled WGS sequence"/>
</dbReference>
<dbReference type="CDD" id="cd00093">
    <property type="entry name" value="HTH_XRE"/>
    <property type="match status" value="1"/>
</dbReference>
<keyword evidence="3" id="KW-1185">Reference proteome</keyword>
<proteinExistence type="predicted"/>
<dbReference type="InterPro" id="IPR027417">
    <property type="entry name" value="P-loop_NTPase"/>
</dbReference>
<organism evidence="2 3">
    <name type="scientific">Actinoplanes philippinensis</name>
    <dbReference type="NCBI Taxonomy" id="35752"/>
    <lineage>
        <taxon>Bacteria</taxon>
        <taxon>Bacillati</taxon>
        <taxon>Actinomycetota</taxon>
        <taxon>Actinomycetes</taxon>
        <taxon>Micromonosporales</taxon>
        <taxon>Micromonosporaceae</taxon>
        <taxon>Actinoplanes</taxon>
    </lineage>
</organism>
<evidence type="ECO:0000313" key="2">
    <source>
        <dbReference type="EMBL" id="SFF85956.1"/>
    </source>
</evidence>
<dbReference type="PROSITE" id="PS50943">
    <property type="entry name" value="HTH_CROC1"/>
    <property type="match status" value="1"/>
</dbReference>
<dbReference type="RefSeq" id="WP_093621762.1">
    <property type="nucleotide sequence ID" value="NZ_BOMT01000107.1"/>
</dbReference>
<dbReference type="AlphaFoldDB" id="A0A1I2M954"/>
<evidence type="ECO:0000313" key="3">
    <source>
        <dbReference type="Proteomes" id="UP000199645"/>
    </source>
</evidence>